<dbReference type="RefSeq" id="WP_183700240.1">
    <property type="nucleotide sequence ID" value="NZ_JACHFE010000002.1"/>
</dbReference>
<feature type="compositionally biased region" description="Polar residues" evidence="1">
    <location>
        <begin position="1"/>
        <end position="20"/>
    </location>
</feature>
<dbReference type="Proteomes" id="UP000591735">
    <property type="component" value="Unassembled WGS sequence"/>
</dbReference>
<organism evidence="2 3">
    <name type="scientific">Marinobacter oulmenensis</name>
    <dbReference type="NCBI Taxonomy" id="643747"/>
    <lineage>
        <taxon>Bacteria</taxon>
        <taxon>Pseudomonadati</taxon>
        <taxon>Pseudomonadota</taxon>
        <taxon>Gammaproteobacteria</taxon>
        <taxon>Pseudomonadales</taxon>
        <taxon>Marinobacteraceae</taxon>
        <taxon>Marinobacter</taxon>
    </lineage>
</organism>
<dbReference type="EMBL" id="JACHFE010000002">
    <property type="protein sequence ID" value="MBB5320441.1"/>
    <property type="molecule type" value="Genomic_DNA"/>
</dbReference>
<reference evidence="2 3" key="1">
    <citation type="submission" date="2020-08" db="EMBL/GenBank/DDBJ databases">
        <title>Genomic Encyclopedia of Type Strains, Phase IV (KMG-IV): sequencing the most valuable type-strain genomes for metagenomic binning, comparative biology and taxonomic classification.</title>
        <authorList>
            <person name="Goeker M."/>
        </authorList>
    </citation>
    <scope>NUCLEOTIDE SEQUENCE [LARGE SCALE GENOMIC DNA]</scope>
    <source>
        <strain evidence="2 3">DSM 22359</strain>
    </source>
</reference>
<dbReference type="InterPro" id="IPR011856">
    <property type="entry name" value="tRNA_endonuc-like_dom_sf"/>
</dbReference>
<name>A0A840UCJ8_9GAMM</name>
<evidence type="ECO:0000256" key="1">
    <source>
        <dbReference type="SAM" id="MobiDB-lite"/>
    </source>
</evidence>
<protein>
    <submittedName>
        <fullName evidence="2">Uncharacterized protein</fullName>
    </submittedName>
</protein>
<keyword evidence="3" id="KW-1185">Reference proteome</keyword>
<evidence type="ECO:0000313" key="2">
    <source>
        <dbReference type="EMBL" id="MBB5320441.1"/>
    </source>
</evidence>
<dbReference type="GO" id="GO:0003676">
    <property type="term" value="F:nucleic acid binding"/>
    <property type="evidence" value="ECO:0007669"/>
    <property type="project" value="InterPro"/>
</dbReference>
<evidence type="ECO:0000313" key="3">
    <source>
        <dbReference type="Proteomes" id="UP000591735"/>
    </source>
</evidence>
<sequence>MNNSDNSFKASHCNTSGQSKSPERLKHLLPKQAEEKKGLISDQAGNEMITENIIETAIFEGFKDQSQLRDRGLPLPGNAGVFRQVRFGDYGIADLVALGEEKGERRVYVYELKRGSIGFRNIKQITRYMAAARLWLIQMGILKEGDERLNSAIVGVLIGTKVDPAMYGFIGRNIKVLQAELHAFEGVKFRDFSSASYFNSWSCGEPGIYFNDEPLADETLCRIRMKGFVSGNYDSPRFLDPGDKAMTT</sequence>
<proteinExistence type="predicted"/>
<gene>
    <name evidence="2" type="ORF">HNR38_000913</name>
</gene>
<dbReference type="AlphaFoldDB" id="A0A840UCJ8"/>
<dbReference type="Gene3D" id="3.40.1350.10">
    <property type="match status" value="1"/>
</dbReference>
<accession>A0A840UCJ8</accession>
<feature type="region of interest" description="Disordered" evidence="1">
    <location>
        <begin position="1"/>
        <end position="24"/>
    </location>
</feature>
<comment type="caution">
    <text evidence="2">The sequence shown here is derived from an EMBL/GenBank/DDBJ whole genome shotgun (WGS) entry which is preliminary data.</text>
</comment>